<organism evidence="2 3">
    <name type="scientific">Athelia psychrophila</name>
    <dbReference type="NCBI Taxonomy" id="1759441"/>
    <lineage>
        <taxon>Eukaryota</taxon>
        <taxon>Fungi</taxon>
        <taxon>Dikarya</taxon>
        <taxon>Basidiomycota</taxon>
        <taxon>Agaricomycotina</taxon>
        <taxon>Agaricomycetes</taxon>
        <taxon>Agaricomycetidae</taxon>
        <taxon>Atheliales</taxon>
        <taxon>Atheliaceae</taxon>
        <taxon>Athelia</taxon>
    </lineage>
</organism>
<sequence length="90" mass="9549">MPRTLQHLLHAWALSPPPYRAPGPTARLCDPSRSTSTLMCPQTMDLDGPNDHNISQGTPSRGIAPAPFAPSPPLIAPPSHLPAPTRSQNA</sequence>
<keyword evidence="3" id="KW-1185">Reference proteome</keyword>
<proteinExistence type="predicted"/>
<evidence type="ECO:0000256" key="1">
    <source>
        <dbReference type="SAM" id="MobiDB-lite"/>
    </source>
</evidence>
<gene>
    <name evidence="2" type="ORF">FIBSPDRAFT_475879</name>
</gene>
<dbReference type="Proteomes" id="UP000076532">
    <property type="component" value="Unassembled WGS sequence"/>
</dbReference>
<protein>
    <submittedName>
        <fullName evidence="2">Uncharacterized protein</fullName>
    </submittedName>
</protein>
<accession>A0A166L7D7</accession>
<dbReference type="EMBL" id="KV417538">
    <property type="protein sequence ID" value="KZP22655.1"/>
    <property type="molecule type" value="Genomic_DNA"/>
</dbReference>
<reference evidence="2 3" key="1">
    <citation type="journal article" date="2016" name="Mol. Biol. Evol.">
        <title>Comparative Genomics of Early-Diverging Mushroom-Forming Fungi Provides Insights into the Origins of Lignocellulose Decay Capabilities.</title>
        <authorList>
            <person name="Nagy L.G."/>
            <person name="Riley R."/>
            <person name="Tritt A."/>
            <person name="Adam C."/>
            <person name="Daum C."/>
            <person name="Floudas D."/>
            <person name="Sun H."/>
            <person name="Yadav J.S."/>
            <person name="Pangilinan J."/>
            <person name="Larsson K.H."/>
            <person name="Matsuura K."/>
            <person name="Barry K."/>
            <person name="Labutti K."/>
            <person name="Kuo R."/>
            <person name="Ohm R.A."/>
            <person name="Bhattacharya S.S."/>
            <person name="Shirouzu T."/>
            <person name="Yoshinaga Y."/>
            <person name="Martin F.M."/>
            <person name="Grigoriev I.V."/>
            <person name="Hibbett D.S."/>
        </authorList>
    </citation>
    <scope>NUCLEOTIDE SEQUENCE [LARGE SCALE GENOMIC DNA]</scope>
    <source>
        <strain evidence="2 3">CBS 109695</strain>
    </source>
</reference>
<dbReference type="AlphaFoldDB" id="A0A166L7D7"/>
<feature type="region of interest" description="Disordered" evidence="1">
    <location>
        <begin position="42"/>
        <end position="90"/>
    </location>
</feature>
<evidence type="ECO:0000313" key="3">
    <source>
        <dbReference type="Proteomes" id="UP000076532"/>
    </source>
</evidence>
<feature type="compositionally biased region" description="Pro residues" evidence="1">
    <location>
        <begin position="67"/>
        <end position="81"/>
    </location>
</feature>
<evidence type="ECO:0000313" key="2">
    <source>
        <dbReference type="EMBL" id="KZP22655.1"/>
    </source>
</evidence>
<name>A0A166L7D7_9AGAM</name>